<feature type="transmembrane region" description="Helical" evidence="18">
    <location>
        <begin position="120"/>
        <end position="142"/>
    </location>
</feature>
<dbReference type="Pfam" id="PF00571">
    <property type="entry name" value="CBS"/>
    <property type="match status" value="2"/>
</dbReference>
<feature type="binding site" evidence="15">
    <location>
        <position position="79"/>
    </location>
    <ligand>
        <name>Zn(2+)</name>
        <dbReference type="ChEBI" id="CHEBI:29105"/>
        <note>catalytic</note>
    </ligand>
</feature>
<dbReference type="GO" id="GO:0046872">
    <property type="term" value="F:metal ion binding"/>
    <property type="evidence" value="ECO:0007669"/>
    <property type="project" value="UniProtKB-KW"/>
</dbReference>
<evidence type="ECO:0000256" key="4">
    <source>
        <dbReference type="ARBA" id="ARBA00022670"/>
    </source>
</evidence>
<reference evidence="20 21" key="1">
    <citation type="journal article" date="2019" name="Int. J. Syst. Evol. Microbiol.">
        <title>The Global Catalogue of Microorganisms (GCM) 10K type strain sequencing project: providing services to taxonomists for standard genome sequencing and annotation.</title>
        <authorList>
            <consortium name="The Broad Institute Genomics Platform"/>
            <consortium name="The Broad Institute Genome Sequencing Center for Infectious Disease"/>
            <person name="Wu L."/>
            <person name="Ma J."/>
        </authorList>
    </citation>
    <scope>NUCLEOTIDE SEQUENCE [LARGE SCALE GENOMIC DNA]</scope>
    <source>
        <strain evidence="20 21">CGMCC 1.12543</strain>
    </source>
</reference>
<keyword evidence="9 15" id="KW-0862">Zinc</keyword>
<evidence type="ECO:0000313" key="20">
    <source>
        <dbReference type="EMBL" id="MFC5971653.1"/>
    </source>
</evidence>
<accession>A0ABD5RMU7</accession>
<keyword evidence="11" id="KW-0482">Metalloprotease</keyword>
<evidence type="ECO:0000256" key="16">
    <source>
        <dbReference type="PROSITE-ProRule" id="PRU00703"/>
    </source>
</evidence>
<dbReference type="AlphaFoldDB" id="A0ABD5RMU7"/>
<keyword evidence="12 16" id="KW-0129">CBS domain</keyword>
<comment type="similarity">
    <text evidence="2">Belongs to the peptidase M50B family.</text>
</comment>
<dbReference type="EMBL" id="JBHSQH010000001">
    <property type="protein sequence ID" value="MFC5971653.1"/>
    <property type="molecule type" value="Genomic_DNA"/>
</dbReference>
<evidence type="ECO:0000256" key="15">
    <source>
        <dbReference type="PIRSR" id="PIRSR006404-2"/>
    </source>
</evidence>
<dbReference type="PIRSF" id="PIRSF006404">
    <property type="entry name" value="UCP006404_Pept_M50_CBS"/>
    <property type="match status" value="1"/>
</dbReference>
<evidence type="ECO:0000259" key="19">
    <source>
        <dbReference type="PROSITE" id="PS51371"/>
    </source>
</evidence>
<feature type="compositionally biased region" description="Basic and acidic residues" evidence="17">
    <location>
        <begin position="414"/>
        <end position="452"/>
    </location>
</feature>
<dbReference type="InterPro" id="IPR016483">
    <property type="entry name" value="UCP006404_Pept_M50_CBS"/>
</dbReference>
<protein>
    <submittedName>
        <fullName evidence="20">Site-2 protease family protein</fullName>
    </submittedName>
</protein>
<evidence type="ECO:0000256" key="1">
    <source>
        <dbReference type="ARBA" id="ARBA00004651"/>
    </source>
</evidence>
<evidence type="ECO:0000256" key="5">
    <source>
        <dbReference type="ARBA" id="ARBA00022692"/>
    </source>
</evidence>
<dbReference type="Proteomes" id="UP001596099">
    <property type="component" value="Unassembled WGS sequence"/>
</dbReference>
<evidence type="ECO:0000256" key="12">
    <source>
        <dbReference type="ARBA" id="ARBA00023122"/>
    </source>
</evidence>
<dbReference type="PANTHER" id="PTHR39188">
    <property type="entry name" value="MEMBRANE-ASSOCIATED ZINC METALLOPROTEASE M50B"/>
    <property type="match status" value="1"/>
</dbReference>
<keyword evidence="10 18" id="KW-1133">Transmembrane helix</keyword>
<dbReference type="GO" id="GO:0005886">
    <property type="term" value="C:plasma membrane"/>
    <property type="evidence" value="ECO:0007669"/>
    <property type="project" value="UniProtKB-SubCell"/>
</dbReference>
<evidence type="ECO:0000256" key="18">
    <source>
        <dbReference type="SAM" id="Phobius"/>
    </source>
</evidence>
<feature type="transmembrane region" description="Helical" evidence="18">
    <location>
        <begin position="154"/>
        <end position="174"/>
    </location>
</feature>
<dbReference type="SUPFAM" id="SSF54631">
    <property type="entry name" value="CBS-domain pair"/>
    <property type="match status" value="1"/>
</dbReference>
<evidence type="ECO:0000256" key="11">
    <source>
        <dbReference type="ARBA" id="ARBA00023049"/>
    </source>
</evidence>
<feature type="binding site" evidence="15">
    <location>
        <position position="180"/>
    </location>
    <ligand>
        <name>Zn(2+)</name>
        <dbReference type="ChEBI" id="CHEBI:29105"/>
        <note>catalytic</note>
    </ligand>
</feature>
<name>A0ABD5RMU7_9EURY</name>
<feature type="binding site" evidence="15">
    <location>
        <position position="83"/>
    </location>
    <ligand>
        <name>Zn(2+)</name>
        <dbReference type="ChEBI" id="CHEBI:29105"/>
        <note>catalytic</note>
    </ligand>
</feature>
<sequence length="452" mass="48181">MRSFRIGSVFGIPIQLDLTFLLVLPLFAYLIGAQTGLWVDTLGQVFGTTISLGSLGEGVSPYLLGLAAAIGLFASVLLHELGHSVVAMRYGYPIESITLWLFGGIASFREMPENWKQELAIAIAGPVVSVLVGVVCYLGVFVLPADPGAAGSAFVFVVGYLAITNVALAVFNLLPGFPMDGGRVLRALLARNRPYARATQIAAEVGKLFAIVLGLGGLFLLNNIFLAGVALFIYIGASSEAQQTVMKAAFEGVRVRDVMTPADRVSVVQATDSVATLLDKMFTERHTGYPVVRDGQVVGLVTLEDARSVREVERDAYRVEEVMTTDLVTIGPDEEAMTALTQMQSNRVGRLLVVRSVGPDAGGLSTDDGSLVGLITRTDLMTALNVIQTTGSEGARAVRQTGPEPPGETGDGGTTDRRDQGPSERRTTDSSRSDPDRFSDRQTDGGDDDRSY</sequence>
<keyword evidence="4 20" id="KW-0645">Protease</keyword>
<keyword evidence="5 18" id="KW-0812">Transmembrane</keyword>
<proteinExistence type="inferred from homology"/>
<comment type="cofactor">
    <cofactor evidence="15">
        <name>Zn(2+)</name>
        <dbReference type="ChEBI" id="CHEBI:29105"/>
    </cofactor>
    <text evidence="15">Binds 1 zinc ion per subunit.</text>
</comment>
<gene>
    <name evidence="20" type="ORF">ACFPYI_09950</name>
</gene>
<evidence type="ECO:0000256" key="8">
    <source>
        <dbReference type="ARBA" id="ARBA00022801"/>
    </source>
</evidence>
<comment type="subcellular location">
    <subcellularLocation>
        <location evidence="1">Cell membrane</location>
        <topology evidence="1">Multi-pass membrane protein</topology>
    </subcellularLocation>
</comment>
<keyword evidence="3" id="KW-1003">Cell membrane</keyword>
<dbReference type="Pfam" id="PF02163">
    <property type="entry name" value="Peptidase_M50"/>
    <property type="match status" value="2"/>
</dbReference>
<feature type="region of interest" description="Disordered" evidence="17">
    <location>
        <begin position="390"/>
        <end position="452"/>
    </location>
</feature>
<evidence type="ECO:0000256" key="14">
    <source>
        <dbReference type="PIRSR" id="PIRSR006404-1"/>
    </source>
</evidence>
<evidence type="ECO:0000256" key="2">
    <source>
        <dbReference type="ARBA" id="ARBA00007931"/>
    </source>
</evidence>
<comment type="caution">
    <text evidence="20">The sequence shown here is derived from an EMBL/GenBank/DDBJ whole genome shotgun (WGS) entry which is preliminary data.</text>
</comment>
<evidence type="ECO:0000313" key="21">
    <source>
        <dbReference type="Proteomes" id="UP001596099"/>
    </source>
</evidence>
<dbReference type="PANTHER" id="PTHR39188:SF3">
    <property type="entry name" value="STAGE IV SPORULATION PROTEIN FB"/>
    <property type="match status" value="1"/>
</dbReference>
<feature type="transmembrane region" description="Helical" evidence="18">
    <location>
        <begin position="90"/>
        <end position="108"/>
    </location>
</feature>
<evidence type="ECO:0000256" key="9">
    <source>
        <dbReference type="ARBA" id="ARBA00022833"/>
    </source>
</evidence>
<feature type="active site" evidence="14">
    <location>
        <position position="80"/>
    </location>
</feature>
<evidence type="ECO:0000256" key="6">
    <source>
        <dbReference type="ARBA" id="ARBA00022723"/>
    </source>
</evidence>
<evidence type="ECO:0000256" key="17">
    <source>
        <dbReference type="SAM" id="MobiDB-lite"/>
    </source>
</evidence>
<feature type="domain" description="CBS" evidence="19">
    <location>
        <begin position="259"/>
        <end position="316"/>
    </location>
</feature>
<dbReference type="SMART" id="SM00116">
    <property type="entry name" value="CBS"/>
    <property type="match status" value="2"/>
</dbReference>
<feature type="transmembrane region" description="Helical" evidence="18">
    <location>
        <begin position="20"/>
        <end position="39"/>
    </location>
</feature>
<dbReference type="GO" id="GO:0008237">
    <property type="term" value="F:metallopeptidase activity"/>
    <property type="evidence" value="ECO:0007669"/>
    <property type="project" value="UniProtKB-KW"/>
</dbReference>
<dbReference type="CDD" id="cd04801">
    <property type="entry name" value="CBS_pair_peptidase_M50"/>
    <property type="match status" value="1"/>
</dbReference>
<dbReference type="CDD" id="cd06164">
    <property type="entry name" value="S2P-M50_SpoIVFB_CBS"/>
    <property type="match status" value="1"/>
</dbReference>
<organism evidence="20 21">
    <name type="scientific">Halomarina salina</name>
    <dbReference type="NCBI Taxonomy" id="1872699"/>
    <lineage>
        <taxon>Archaea</taxon>
        <taxon>Methanobacteriati</taxon>
        <taxon>Methanobacteriota</taxon>
        <taxon>Stenosarchaea group</taxon>
        <taxon>Halobacteria</taxon>
        <taxon>Halobacteriales</taxon>
        <taxon>Natronomonadaceae</taxon>
        <taxon>Halomarina</taxon>
    </lineage>
</organism>
<feature type="transmembrane region" description="Helical" evidence="18">
    <location>
        <begin position="59"/>
        <end position="78"/>
    </location>
</feature>
<evidence type="ECO:0000256" key="3">
    <source>
        <dbReference type="ARBA" id="ARBA00022475"/>
    </source>
</evidence>
<dbReference type="InterPro" id="IPR000644">
    <property type="entry name" value="CBS_dom"/>
</dbReference>
<dbReference type="InterPro" id="IPR008915">
    <property type="entry name" value="Peptidase_M50"/>
</dbReference>
<keyword evidence="8" id="KW-0378">Hydrolase</keyword>
<dbReference type="InterPro" id="IPR046342">
    <property type="entry name" value="CBS_dom_sf"/>
</dbReference>
<keyword evidence="7" id="KW-0677">Repeat</keyword>
<keyword evidence="21" id="KW-1185">Reference proteome</keyword>
<evidence type="ECO:0000256" key="10">
    <source>
        <dbReference type="ARBA" id="ARBA00022989"/>
    </source>
</evidence>
<keyword evidence="13 18" id="KW-0472">Membrane</keyword>
<evidence type="ECO:0000256" key="7">
    <source>
        <dbReference type="ARBA" id="ARBA00022737"/>
    </source>
</evidence>
<feature type="transmembrane region" description="Helical" evidence="18">
    <location>
        <begin position="208"/>
        <end position="237"/>
    </location>
</feature>
<dbReference type="RefSeq" id="WP_247414542.1">
    <property type="nucleotide sequence ID" value="NZ_JALLGW010000001.1"/>
</dbReference>
<feature type="domain" description="CBS" evidence="19">
    <location>
        <begin position="323"/>
        <end position="393"/>
    </location>
</feature>
<dbReference type="Gene3D" id="3.10.580.10">
    <property type="entry name" value="CBS-domain"/>
    <property type="match status" value="2"/>
</dbReference>
<dbReference type="GO" id="GO:0006508">
    <property type="term" value="P:proteolysis"/>
    <property type="evidence" value="ECO:0007669"/>
    <property type="project" value="UniProtKB-KW"/>
</dbReference>
<dbReference type="PROSITE" id="PS51371">
    <property type="entry name" value="CBS"/>
    <property type="match status" value="2"/>
</dbReference>
<keyword evidence="6 15" id="KW-0479">Metal-binding</keyword>
<evidence type="ECO:0000256" key="13">
    <source>
        <dbReference type="ARBA" id="ARBA00023136"/>
    </source>
</evidence>